<protein>
    <submittedName>
        <fullName evidence="3">Uncharacterized protein</fullName>
    </submittedName>
</protein>
<evidence type="ECO:0000313" key="4">
    <source>
        <dbReference type="Proteomes" id="UP001642360"/>
    </source>
</evidence>
<dbReference type="EMBL" id="CAUOFW020002800">
    <property type="protein sequence ID" value="CAK9156148.1"/>
    <property type="molecule type" value="Genomic_DNA"/>
</dbReference>
<dbReference type="Proteomes" id="UP001642360">
    <property type="component" value="Unassembled WGS sequence"/>
</dbReference>
<gene>
    <name evidence="2" type="ORF">ILEXP_LOCUS24556</name>
    <name evidence="3" type="ORF">ILEXP_LOCUS32426</name>
</gene>
<sequence>PGFLANLRMLLDTATDDYPDLQAINNSDHDNQQQKGHSQESACKKGLWQVSPS</sequence>
<name>A0ABC8T1S5_9AQUA</name>
<dbReference type="AlphaFoldDB" id="A0ABC8T1S5"/>
<evidence type="ECO:0000256" key="1">
    <source>
        <dbReference type="SAM" id="MobiDB-lite"/>
    </source>
</evidence>
<organism evidence="3 4">
    <name type="scientific">Ilex paraguariensis</name>
    <name type="common">yerba mate</name>
    <dbReference type="NCBI Taxonomy" id="185542"/>
    <lineage>
        <taxon>Eukaryota</taxon>
        <taxon>Viridiplantae</taxon>
        <taxon>Streptophyta</taxon>
        <taxon>Embryophyta</taxon>
        <taxon>Tracheophyta</taxon>
        <taxon>Spermatophyta</taxon>
        <taxon>Magnoliopsida</taxon>
        <taxon>eudicotyledons</taxon>
        <taxon>Gunneridae</taxon>
        <taxon>Pentapetalae</taxon>
        <taxon>asterids</taxon>
        <taxon>campanulids</taxon>
        <taxon>Aquifoliales</taxon>
        <taxon>Aquifoliaceae</taxon>
        <taxon>Ilex</taxon>
    </lineage>
</organism>
<evidence type="ECO:0000313" key="3">
    <source>
        <dbReference type="EMBL" id="CAK9163381.1"/>
    </source>
</evidence>
<reference evidence="3 4" key="1">
    <citation type="submission" date="2024-02" db="EMBL/GenBank/DDBJ databases">
        <authorList>
            <person name="Vignale AGUSTIN F."/>
            <person name="Sosa J E."/>
            <person name="Modenutti C."/>
        </authorList>
    </citation>
    <scope>NUCLEOTIDE SEQUENCE [LARGE SCALE GENOMIC DNA]</scope>
</reference>
<keyword evidence="4" id="KW-1185">Reference proteome</keyword>
<comment type="caution">
    <text evidence="3">The sequence shown here is derived from an EMBL/GenBank/DDBJ whole genome shotgun (WGS) entry which is preliminary data.</text>
</comment>
<accession>A0ABC8T1S5</accession>
<feature type="region of interest" description="Disordered" evidence="1">
    <location>
        <begin position="19"/>
        <end position="53"/>
    </location>
</feature>
<proteinExistence type="predicted"/>
<dbReference type="EMBL" id="CAUOFW020004014">
    <property type="protein sequence ID" value="CAK9163381.1"/>
    <property type="molecule type" value="Genomic_DNA"/>
</dbReference>
<feature type="non-terminal residue" evidence="3">
    <location>
        <position position="1"/>
    </location>
</feature>
<evidence type="ECO:0000313" key="2">
    <source>
        <dbReference type="EMBL" id="CAK9156148.1"/>
    </source>
</evidence>